<dbReference type="PANTHER" id="PTHR43498">
    <property type="entry name" value="FERREDOXIN:COB-COM HETERODISULFIDE REDUCTASE SUBUNIT A"/>
    <property type="match status" value="1"/>
</dbReference>
<keyword evidence="2" id="KW-0479">Metal-binding</keyword>
<evidence type="ECO:0000313" key="7">
    <source>
        <dbReference type="EMBL" id="TWU42357.1"/>
    </source>
</evidence>
<organism evidence="7 8">
    <name type="scientific">Novipirellula artificiosorum</name>
    <dbReference type="NCBI Taxonomy" id="2528016"/>
    <lineage>
        <taxon>Bacteria</taxon>
        <taxon>Pseudomonadati</taxon>
        <taxon>Planctomycetota</taxon>
        <taxon>Planctomycetia</taxon>
        <taxon>Pirellulales</taxon>
        <taxon>Pirellulaceae</taxon>
        <taxon>Novipirellula</taxon>
    </lineage>
</organism>
<dbReference type="InterPro" id="IPR039650">
    <property type="entry name" value="HdrA-like"/>
</dbReference>
<gene>
    <name evidence="7" type="ORF">Poly41_06540</name>
</gene>
<dbReference type="EMBL" id="SJPV01000001">
    <property type="protein sequence ID" value="TWU42357.1"/>
    <property type="molecule type" value="Genomic_DNA"/>
</dbReference>
<accession>A0A5C6E319</accession>
<proteinExistence type="predicted"/>
<dbReference type="GO" id="GO:0051539">
    <property type="term" value="F:4 iron, 4 sulfur cluster binding"/>
    <property type="evidence" value="ECO:0007669"/>
    <property type="project" value="UniProtKB-KW"/>
</dbReference>
<dbReference type="OrthoDB" id="9780658at2"/>
<protein>
    <submittedName>
        <fullName evidence="7">Tricarballylate dehydrogenase</fullName>
    </submittedName>
</protein>
<evidence type="ECO:0000256" key="1">
    <source>
        <dbReference type="ARBA" id="ARBA00022485"/>
    </source>
</evidence>
<feature type="chain" id="PRO_5023017179" evidence="6">
    <location>
        <begin position="27"/>
        <end position="644"/>
    </location>
</feature>
<dbReference type="SUPFAM" id="SSF51905">
    <property type="entry name" value="FAD/NAD(P)-binding domain"/>
    <property type="match status" value="1"/>
</dbReference>
<dbReference type="InterPro" id="IPR006311">
    <property type="entry name" value="TAT_signal"/>
</dbReference>
<dbReference type="PROSITE" id="PS51318">
    <property type="entry name" value="TAT"/>
    <property type="match status" value="1"/>
</dbReference>
<evidence type="ECO:0000256" key="4">
    <source>
        <dbReference type="ARBA" id="ARBA00023004"/>
    </source>
</evidence>
<name>A0A5C6E319_9BACT</name>
<reference evidence="7 8" key="1">
    <citation type="submission" date="2019-02" db="EMBL/GenBank/DDBJ databases">
        <title>Deep-cultivation of Planctomycetes and their phenomic and genomic characterization uncovers novel biology.</title>
        <authorList>
            <person name="Wiegand S."/>
            <person name="Jogler M."/>
            <person name="Boedeker C."/>
            <person name="Pinto D."/>
            <person name="Vollmers J."/>
            <person name="Rivas-Marin E."/>
            <person name="Kohn T."/>
            <person name="Peeters S.H."/>
            <person name="Heuer A."/>
            <person name="Rast P."/>
            <person name="Oberbeckmann S."/>
            <person name="Bunk B."/>
            <person name="Jeske O."/>
            <person name="Meyerdierks A."/>
            <person name="Storesund J.E."/>
            <person name="Kallscheuer N."/>
            <person name="Luecker S."/>
            <person name="Lage O.M."/>
            <person name="Pohl T."/>
            <person name="Merkel B.J."/>
            <person name="Hornburger P."/>
            <person name="Mueller R.-W."/>
            <person name="Bruemmer F."/>
            <person name="Labrenz M."/>
            <person name="Spormann A.M."/>
            <person name="Op Den Camp H."/>
            <person name="Overmann J."/>
            <person name="Amann R."/>
            <person name="Jetten M.S.M."/>
            <person name="Mascher T."/>
            <person name="Medema M.H."/>
            <person name="Devos D.P."/>
            <person name="Kaster A.-K."/>
            <person name="Ovreas L."/>
            <person name="Rohde M."/>
            <person name="Galperin M.Y."/>
            <person name="Jogler C."/>
        </authorList>
    </citation>
    <scope>NUCLEOTIDE SEQUENCE [LARGE SCALE GENOMIC DNA]</scope>
    <source>
        <strain evidence="7 8">Poly41</strain>
    </source>
</reference>
<keyword evidence="4" id="KW-0408">Iron</keyword>
<comment type="caution">
    <text evidence="7">The sequence shown here is derived from an EMBL/GenBank/DDBJ whole genome shotgun (WGS) entry which is preliminary data.</text>
</comment>
<dbReference type="Proteomes" id="UP000319143">
    <property type="component" value="Unassembled WGS sequence"/>
</dbReference>
<keyword evidence="6" id="KW-0732">Signal</keyword>
<keyword evidence="5" id="KW-0411">Iron-sulfur</keyword>
<dbReference type="InterPro" id="IPR036188">
    <property type="entry name" value="FAD/NAD-bd_sf"/>
</dbReference>
<dbReference type="Gene3D" id="3.50.50.60">
    <property type="entry name" value="FAD/NAD(P)-binding domain"/>
    <property type="match status" value="1"/>
</dbReference>
<dbReference type="RefSeq" id="WP_146524440.1">
    <property type="nucleotide sequence ID" value="NZ_SJPV01000001.1"/>
</dbReference>
<keyword evidence="1" id="KW-0004">4Fe-4S</keyword>
<dbReference type="Gene3D" id="2.60.120.260">
    <property type="entry name" value="Galactose-binding domain-like"/>
    <property type="match status" value="1"/>
</dbReference>
<dbReference type="GO" id="GO:0016491">
    <property type="term" value="F:oxidoreductase activity"/>
    <property type="evidence" value="ECO:0007669"/>
    <property type="project" value="UniProtKB-KW"/>
</dbReference>
<evidence type="ECO:0000256" key="2">
    <source>
        <dbReference type="ARBA" id="ARBA00022723"/>
    </source>
</evidence>
<evidence type="ECO:0000313" key="8">
    <source>
        <dbReference type="Proteomes" id="UP000319143"/>
    </source>
</evidence>
<evidence type="ECO:0000256" key="6">
    <source>
        <dbReference type="SAM" id="SignalP"/>
    </source>
</evidence>
<evidence type="ECO:0000256" key="3">
    <source>
        <dbReference type="ARBA" id="ARBA00023002"/>
    </source>
</evidence>
<keyword evidence="8" id="KW-1185">Reference proteome</keyword>
<dbReference type="GO" id="GO:0046872">
    <property type="term" value="F:metal ion binding"/>
    <property type="evidence" value="ECO:0007669"/>
    <property type="project" value="UniProtKB-KW"/>
</dbReference>
<dbReference type="Pfam" id="PF12831">
    <property type="entry name" value="FAD_oxidored"/>
    <property type="match status" value="1"/>
</dbReference>
<feature type="signal peptide" evidence="6">
    <location>
        <begin position="1"/>
        <end position="26"/>
    </location>
</feature>
<evidence type="ECO:0000256" key="5">
    <source>
        <dbReference type="ARBA" id="ARBA00023014"/>
    </source>
</evidence>
<dbReference type="AlphaFoldDB" id="A0A5C6E319"/>
<sequence length="644" mass="71609" precursor="true">MKRRDFLGKTAGGAFAAGLLPSAANASGPSRPLSDRSSDRWYKVASEEMGTPIRKKTVDCDVAVMGGGLAGICAAVAAARNGAKVVLVQDRPVLGGNASSEIRVHVNGVTHLRPRGIPERETGIIEEILLHNRFRNPQESYPVWDHVLYDFVVREPNLELMLNTQAIQANTAGSTITSARCWQLTTETEITLRGKLFIDCSGDGLLAASAGALYRTGREASSEFGEKYAPKVADGWQMGASILLSAKDMGKPMPYEPPSYVIKYEAEMAHPKRKIKPYEGGIWWVELGSEFDIIAEQETNRHKLMGFLHGVWDYIKNSGEFPEAENQALDWVGSLPGRRESRRFIGDYILSETDLTEHQHFDDAVAYGGWSLDEHNPGGIENLSEPPSYFHEHFSEVYEIPFRSLYSKNVSNLLFAGRNISQTHIALSSSRVMGTCALMGQAVGTAAMLCLRNNVGPRKLAESHINELQEQLLREDAFIPNRPANDANDLAKTASVLFASSTLSGDPATLTDGVARDFKDQIHHWESDGLPAEVQLEWDRPVSLSTIEIKCDTNVKKNILMRKDSRVDETFTNTIPKELLKSLEVEVRVQGDWIHVGSLEKNRTRRIRFLFETLSATAVRIRAKETYGAENVRLYEVRCYQARV</sequence>
<dbReference type="PANTHER" id="PTHR43498:SF1">
    <property type="entry name" value="COB--COM HETERODISULFIDE REDUCTASE IRON-SULFUR SUBUNIT A"/>
    <property type="match status" value="1"/>
</dbReference>
<keyword evidence="3" id="KW-0560">Oxidoreductase</keyword>